<dbReference type="AlphaFoldDB" id="A4CPU9"/>
<dbReference type="STRING" id="313596.RB2501_01370"/>
<name>A4CPU9_ROBBH</name>
<evidence type="ECO:0000313" key="1">
    <source>
        <dbReference type="EMBL" id="EAR14034.1"/>
    </source>
</evidence>
<dbReference type="HOGENOM" id="CLU_2181959_0_0_10"/>
<dbReference type="Proteomes" id="UP000009049">
    <property type="component" value="Chromosome"/>
</dbReference>
<keyword evidence="2" id="KW-1185">Reference proteome</keyword>
<dbReference type="KEGG" id="rbi:RB2501_01370"/>
<gene>
    <name evidence="1" type="ordered locus">RB2501_01370</name>
</gene>
<reference evidence="1 2" key="1">
    <citation type="journal article" date="2009" name="J. Bacteriol.">
        <title>Complete genome sequence of Robiginitalea biformata HTCC2501.</title>
        <authorList>
            <person name="Oh H.M."/>
            <person name="Giovannoni S.J."/>
            <person name="Lee K."/>
            <person name="Ferriera S."/>
            <person name="Johnson J."/>
            <person name="Cho J.C."/>
        </authorList>
    </citation>
    <scope>NUCLEOTIDE SEQUENCE [LARGE SCALE GENOMIC DNA]</scope>
    <source>
        <strain evidence="2">ATCC BAA-864 / HTCC2501 / KCTC 12146</strain>
    </source>
</reference>
<protein>
    <submittedName>
        <fullName evidence="1">Uncharacterized protein</fullName>
    </submittedName>
</protein>
<evidence type="ECO:0000313" key="2">
    <source>
        <dbReference type="Proteomes" id="UP000009049"/>
    </source>
</evidence>
<dbReference type="EMBL" id="CP001712">
    <property type="protein sequence ID" value="EAR14034.1"/>
    <property type="molecule type" value="Genomic_DNA"/>
</dbReference>
<organism evidence="1 2">
    <name type="scientific">Robiginitalea biformata (strain ATCC BAA-864 / DSM 15991 / KCTC 12146 / HTCC2501)</name>
    <dbReference type="NCBI Taxonomy" id="313596"/>
    <lineage>
        <taxon>Bacteria</taxon>
        <taxon>Pseudomonadati</taxon>
        <taxon>Bacteroidota</taxon>
        <taxon>Flavobacteriia</taxon>
        <taxon>Flavobacteriales</taxon>
        <taxon>Flavobacteriaceae</taxon>
        <taxon>Robiginitalea</taxon>
    </lineage>
</organism>
<dbReference type="RefSeq" id="WP_015755470.1">
    <property type="nucleotide sequence ID" value="NC_013222.1"/>
</dbReference>
<sequence length="109" mass="12496">MKNRLENKLSLLLEEFPDMQCYLAALLLQSEFGGEILYNVDHCVLRVYCPDSGTVLYADTYNGVSDEPPGPLHSYQPMPMLKLKSIYGWEEQKELIRAAMQESKTPPHF</sequence>
<accession>A4CPU9</accession>
<proteinExistence type="predicted"/>